<evidence type="ECO:0000259" key="15">
    <source>
        <dbReference type="SMART" id="SM01287"/>
    </source>
</evidence>
<keyword evidence="4 11" id="KW-0227">DNA damage</keyword>
<comment type="similarity">
    <text evidence="1 11">Belongs to the peptidase M24 family. SPT16 subfamily.</text>
</comment>
<reference evidence="16" key="1">
    <citation type="journal article" date="2022" name="G3 (Bethesda)">
        <title>High quality genome of the basidiomycete yeast Dioszegia hungarica PDD-24b-2 isolated from cloud water.</title>
        <authorList>
            <person name="Jarrige D."/>
            <person name="Haridas S."/>
            <person name="Bleykasten-Grosshans C."/>
            <person name="Joly M."/>
            <person name="Nadalig T."/>
            <person name="Sancelme M."/>
            <person name="Vuilleumier S."/>
            <person name="Grigoriev I.V."/>
            <person name="Amato P."/>
            <person name="Bringel F."/>
        </authorList>
    </citation>
    <scope>NUCLEOTIDE SEQUENCE</scope>
    <source>
        <strain evidence="16">PDD-24b-2</strain>
    </source>
</reference>
<evidence type="ECO:0000259" key="13">
    <source>
        <dbReference type="SMART" id="SM01285"/>
    </source>
</evidence>
<feature type="region of interest" description="Disordered" evidence="12">
    <location>
        <begin position="773"/>
        <end position="797"/>
    </location>
</feature>
<evidence type="ECO:0000259" key="14">
    <source>
        <dbReference type="SMART" id="SM01286"/>
    </source>
</evidence>
<dbReference type="InterPro" id="IPR056595">
    <property type="entry name" value="Fact-SPT16_PH"/>
</dbReference>
<dbReference type="FunFam" id="3.90.230.10:FF:000005">
    <property type="entry name" value="FACT complex subunit spt16"/>
    <property type="match status" value="1"/>
</dbReference>
<evidence type="ECO:0000313" key="16">
    <source>
        <dbReference type="EMBL" id="KAI9635256.1"/>
    </source>
</evidence>
<evidence type="ECO:0000256" key="4">
    <source>
        <dbReference type="ARBA" id="ARBA00022763"/>
    </source>
</evidence>
<dbReference type="Gene3D" id="2.30.29.210">
    <property type="entry name" value="FACT complex subunit Spt16p/Cdc68p"/>
    <property type="match status" value="1"/>
</dbReference>
<dbReference type="GO" id="GO:0010468">
    <property type="term" value="P:regulation of gene expression"/>
    <property type="evidence" value="ECO:0007669"/>
    <property type="project" value="UniProtKB-ARBA"/>
</dbReference>
<keyword evidence="2 11" id="KW-0158">Chromosome</keyword>
<feature type="domain" description="FACT complex subunit SPT16 N-terminal lobe" evidence="13">
    <location>
        <begin position="6"/>
        <end position="169"/>
    </location>
</feature>
<dbReference type="SUPFAM" id="SSF55920">
    <property type="entry name" value="Creatinase/aminopeptidase"/>
    <property type="match status" value="1"/>
</dbReference>
<protein>
    <recommendedName>
        <fullName evidence="11">FACT complex subunit</fullName>
    </recommendedName>
</protein>
<dbReference type="FunFam" id="2.30.29.210:FF:000001">
    <property type="entry name" value="FACT complex subunit spt16"/>
    <property type="match status" value="1"/>
</dbReference>
<evidence type="ECO:0000256" key="5">
    <source>
        <dbReference type="ARBA" id="ARBA00023015"/>
    </source>
</evidence>
<dbReference type="Gene3D" id="2.30.29.30">
    <property type="entry name" value="Pleckstrin-homology domain (PH domain)/Phosphotyrosine-binding domain (PTB)"/>
    <property type="match status" value="1"/>
</dbReference>
<dbReference type="InterPro" id="IPR029148">
    <property type="entry name" value="FACT-SPT16_Nlobe"/>
</dbReference>
<dbReference type="SMART" id="SM01287">
    <property type="entry name" value="Rtt106"/>
    <property type="match status" value="1"/>
</dbReference>
<dbReference type="Gene3D" id="2.30.29.150">
    <property type="match status" value="1"/>
</dbReference>
<keyword evidence="6" id="KW-0175">Coiled coil</keyword>
<evidence type="ECO:0000256" key="10">
    <source>
        <dbReference type="ARBA" id="ARBA00025370"/>
    </source>
</evidence>
<dbReference type="Pfam" id="PF14826">
    <property type="entry name" value="FACT-Spt16_Nlob"/>
    <property type="match status" value="1"/>
</dbReference>
<dbReference type="FunFam" id="2.30.29.30:FF:000017">
    <property type="entry name" value="FACT complex subunit SPT16"/>
    <property type="match status" value="1"/>
</dbReference>
<dbReference type="InterPro" id="IPR013719">
    <property type="entry name" value="RTT106/SPT16-like_middle_dom"/>
</dbReference>
<feature type="compositionally biased region" description="Basic and acidic residues" evidence="12">
    <location>
        <begin position="491"/>
        <end position="537"/>
    </location>
</feature>
<proteinExistence type="inferred from homology"/>
<evidence type="ECO:0000256" key="6">
    <source>
        <dbReference type="ARBA" id="ARBA00023054"/>
    </source>
</evidence>
<dbReference type="Pfam" id="PF08512">
    <property type="entry name" value="Rttp106-like_middle"/>
    <property type="match status" value="1"/>
</dbReference>
<name>A0AA38H877_9TREE</name>
<dbReference type="Pfam" id="PF00557">
    <property type="entry name" value="Peptidase_M24"/>
    <property type="match status" value="1"/>
</dbReference>
<dbReference type="SMART" id="SM01285">
    <property type="entry name" value="FACT-Spt16_Nlob"/>
    <property type="match status" value="1"/>
</dbReference>
<keyword evidence="9 11" id="KW-0539">Nucleus</keyword>
<comment type="caution">
    <text evidence="16">The sequence shown here is derived from an EMBL/GenBank/DDBJ whole genome shotgun (WGS) entry which is preliminary data.</text>
</comment>
<dbReference type="RefSeq" id="XP_052945033.1">
    <property type="nucleotide sequence ID" value="XM_053087327.1"/>
</dbReference>
<evidence type="ECO:0000256" key="9">
    <source>
        <dbReference type="ARBA" id="ARBA00023242"/>
    </source>
</evidence>
<evidence type="ECO:0000256" key="7">
    <source>
        <dbReference type="ARBA" id="ARBA00023163"/>
    </source>
</evidence>
<evidence type="ECO:0000256" key="3">
    <source>
        <dbReference type="ARBA" id="ARBA00022705"/>
    </source>
</evidence>
<dbReference type="InterPro" id="IPR036005">
    <property type="entry name" value="Creatinase/aminopeptidase-like"/>
</dbReference>
<dbReference type="SMART" id="SM01286">
    <property type="entry name" value="SPT16"/>
    <property type="match status" value="1"/>
</dbReference>
<dbReference type="GO" id="GO:0035101">
    <property type="term" value="C:FACT complex"/>
    <property type="evidence" value="ECO:0007669"/>
    <property type="project" value="UniProtKB-UniRule"/>
</dbReference>
<feature type="region of interest" description="Disordered" evidence="12">
    <location>
        <begin position="955"/>
        <end position="1050"/>
    </location>
</feature>
<dbReference type="AlphaFoldDB" id="A0AA38H877"/>
<dbReference type="Gene3D" id="3.90.230.10">
    <property type="entry name" value="Creatinase/methionine aminopeptidase superfamily"/>
    <property type="match status" value="1"/>
</dbReference>
<comment type="subunit">
    <text evidence="11">Component of the FACT complex.</text>
</comment>
<dbReference type="InterPro" id="IPR048969">
    <property type="entry name" value="FACT_SPT16_C"/>
</dbReference>
<feature type="domain" description="Histone chaperone RTT106/FACT complex subunit SPT16-like middle" evidence="15">
    <location>
        <begin position="834"/>
        <end position="924"/>
    </location>
</feature>
<dbReference type="Pfam" id="PF08644">
    <property type="entry name" value="SPT16"/>
    <property type="match status" value="1"/>
</dbReference>
<feature type="compositionally biased region" description="Acidic residues" evidence="12">
    <location>
        <begin position="987"/>
        <end position="997"/>
    </location>
</feature>
<organism evidence="16 17">
    <name type="scientific">Dioszegia hungarica</name>
    <dbReference type="NCBI Taxonomy" id="4972"/>
    <lineage>
        <taxon>Eukaryota</taxon>
        <taxon>Fungi</taxon>
        <taxon>Dikarya</taxon>
        <taxon>Basidiomycota</taxon>
        <taxon>Agaricomycotina</taxon>
        <taxon>Tremellomycetes</taxon>
        <taxon>Tremellales</taxon>
        <taxon>Bulleribasidiaceae</taxon>
        <taxon>Dioszegia</taxon>
    </lineage>
</organism>
<evidence type="ECO:0000256" key="8">
    <source>
        <dbReference type="ARBA" id="ARBA00023204"/>
    </source>
</evidence>
<feature type="compositionally biased region" description="Basic and acidic residues" evidence="12">
    <location>
        <begin position="1016"/>
        <end position="1039"/>
    </location>
</feature>
<dbReference type="InterPro" id="IPR013953">
    <property type="entry name" value="FACT_SPT16_M"/>
</dbReference>
<feature type="domain" description="FACT complex subunit SPT16 middle" evidence="14">
    <location>
        <begin position="559"/>
        <end position="709"/>
    </location>
</feature>
<evidence type="ECO:0000313" key="17">
    <source>
        <dbReference type="Proteomes" id="UP001164286"/>
    </source>
</evidence>
<feature type="compositionally biased region" description="Basic residues" evidence="12">
    <location>
        <begin position="1040"/>
        <end position="1050"/>
    </location>
</feature>
<accession>A0AA38H877</accession>
<dbReference type="PANTHER" id="PTHR13980">
    <property type="entry name" value="CDC68 RELATED"/>
    <property type="match status" value="1"/>
</dbReference>
<feature type="compositionally biased region" description="Acidic residues" evidence="12">
    <location>
        <begin position="1005"/>
        <end position="1015"/>
    </location>
</feature>
<evidence type="ECO:0000256" key="2">
    <source>
        <dbReference type="ARBA" id="ARBA00022454"/>
    </source>
</evidence>
<keyword evidence="17" id="KW-1185">Reference proteome</keyword>
<dbReference type="Pfam" id="PF24824">
    <property type="entry name" value="PH_SPT16"/>
    <property type="match status" value="1"/>
</dbReference>
<dbReference type="GO" id="GO:0006260">
    <property type="term" value="P:DNA replication"/>
    <property type="evidence" value="ECO:0007669"/>
    <property type="project" value="UniProtKB-KW"/>
</dbReference>
<feature type="region of interest" description="Disordered" evidence="12">
    <location>
        <begin position="446"/>
        <end position="537"/>
    </location>
</feature>
<dbReference type="EMBL" id="JAKWFO010000005">
    <property type="protein sequence ID" value="KAI9635256.1"/>
    <property type="molecule type" value="Genomic_DNA"/>
</dbReference>
<dbReference type="Proteomes" id="UP001164286">
    <property type="component" value="Unassembled WGS sequence"/>
</dbReference>
<comment type="function">
    <text evidence="10 11">Component of the FACT complex, a general chromatin factor that acts to reorganize nucleosomes. The FACT complex is involved in multiple processes that require DNA as a template such as mRNA elongation, DNA replication and DNA repair. During transcription elongation the FACT complex acts as a histone chaperone that both destabilizes and restores nucleosomal structure. It facilitates the passage of RNA polymerase II and transcription by promoting the dissociation of one histone H2A-H2B dimer from the nucleosome, then subsequently promotes the reestablishment of the nucleosome following the passage of RNA polymerase II.</text>
</comment>
<keyword evidence="3 11" id="KW-0235">DNA replication</keyword>
<comment type="subcellular location">
    <subcellularLocation>
        <location evidence="11">Nucleus</location>
    </subcellularLocation>
    <subcellularLocation>
        <location evidence="11">Chromosome</location>
    </subcellularLocation>
</comment>
<keyword evidence="5 11" id="KW-0805">Transcription regulation</keyword>
<dbReference type="InterPro" id="IPR029149">
    <property type="entry name" value="Creatin/AminoP/Spt16_N"/>
</dbReference>
<keyword evidence="7 11" id="KW-0804">Transcription</keyword>
<dbReference type="GO" id="GO:0006368">
    <property type="term" value="P:transcription elongation by RNA polymerase II"/>
    <property type="evidence" value="ECO:0007669"/>
    <property type="project" value="TreeGrafter"/>
</dbReference>
<dbReference type="Gene3D" id="3.40.350.10">
    <property type="entry name" value="Creatinase/prolidase N-terminal domain"/>
    <property type="match status" value="1"/>
</dbReference>
<feature type="compositionally biased region" description="Low complexity" evidence="12">
    <location>
        <begin position="455"/>
        <end position="488"/>
    </location>
</feature>
<dbReference type="InterPro" id="IPR000994">
    <property type="entry name" value="Pept_M24"/>
</dbReference>
<dbReference type="PANTHER" id="PTHR13980:SF15">
    <property type="entry name" value="FACT COMPLEX SUBUNIT SPT16"/>
    <property type="match status" value="1"/>
</dbReference>
<dbReference type="Pfam" id="PF21091">
    <property type="entry name" value="SPT16_C"/>
    <property type="match status" value="1"/>
</dbReference>
<dbReference type="GO" id="GO:0031491">
    <property type="term" value="F:nucleosome binding"/>
    <property type="evidence" value="ECO:0007669"/>
    <property type="project" value="TreeGrafter"/>
</dbReference>
<dbReference type="InterPro" id="IPR011993">
    <property type="entry name" value="PH-like_dom_sf"/>
</dbReference>
<gene>
    <name evidence="16" type="ORF">MKK02DRAFT_27301</name>
</gene>
<dbReference type="InterPro" id="IPR040258">
    <property type="entry name" value="Spt16"/>
</dbReference>
<dbReference type="GO" id="GO:0006281">
    <property type="term" value="P:DNA repair"/>
    <property type="evidence" value="ECO:0007669"/>
    <property type="project" value="UniProtKB-UniRule"/>
</dbReference>
<evidence type="ECO:0000256" key="1">
    <source>
        <dbReference type="ARBA" id="ARBA00010779"/>
    </source>
</evidence>
<evidence type="ECO:0000256" key="11">
    <source>
        <dbReference type="RuleBase" id="RU367052"/>
    </source>
</evidence>
<evidence type="ECO:0000256" key="12">
    <source>
        <dbReference type="SAM" id="MobiDB-lite"/>
    </source>
</evidence>
<sequence length="1050" mass="117692">MSDVTLDSKAFFKRAAKIFALWEQPNDVAEELADLRALQVIMGEPNDEGLSYSKSSALQTWLLGYEFPSTLMLFTKSPRKVTFVCSASKAKILNQLQSDGDIEIDVRVRGKDEASASESEVLPDLAKSIGAEQIGYLQKDKQTGKFADEWSKAQDGVIGLELVDMAAAISEVLGEKDGEELKTVITSSRLTSTCMIHYFKSKMESIIDRGTKVTHEEFASMIEEKIGNDEKAADMKLWNRNAQLGEIDFSSTEWTLPPIIQSGGKYDLKLSAQSNQDNLKPGVILCTLGMRYKNYCSSMGRTFMIDPHPTQEKYYTILVEARNETFKAMKPGATAKEIYEFALEYIKAKSGTLAESFVKSIGFATGIEYRDSNFVLSPKNGRELKENMVFIVSFGCADLPNPKKNGQKYSLLLTDTVKIGQEGVINLTEGCFKIKDVVMQLDGEDEVEDVKPAVKPSSSKANGKASAKPAKPARASASTSTRAISTKTRGGKREQVEQTTAEKIKANQARLHAERQEAGVKKFKKGGDGKGDGKDKVVKKYESYRREEQLPRAVEDRRVHVDEQRSTVVLPIYGYAVPFHISTIKNVTKTEEAEYFVLRINFQSPGQIAGKKEDMPFENPDATFIRSASFRSKDQRHMLKVFQGISDLKKQATKREAERKEMADVIEQEKLLEIKGRHPYVLKNVFPRPQAEGKKTDGNLEIHQNGVRFRPDNAGARIDVLFSNVQNLFFQPSDKELIVLIHFHLKSPIMLGKKKTYDVQFYREVTDMSFDETGGKKRRARYGDEDEIEQEQEDRRRRQELDKTFHEFARRIQSAAETQQHDLEVDVPFRELGFSGVPFRSNVMLLPTTNCLIHLSEYPFTVIALNEVELVHLERVQFGLKNFDMVFVHSDFKKTPVHINNIPVVHLDNVKEWLDSCDVAISEGPVNLSWPAIMKTLNEDPYGFYAEGGWTFLTGGAEDSESESSDGSEFNESGDEISDASSSESGSESDFDDDDGSEGSGGSFAEDESGEDWDELERKAARADDKHRDNGGSDSDDGKSKKKKKSGGRR</sequence>
<dbReference type="GeneID" id="77726528"/>
<keyword evidence="8 11" id="KW-0234">DNA repair</keyword>